<feature type="region of interest" description="Disordered" evidence="1">
    <location>
        <begin position="1"/>
        <end position="21"/>
    </location>
</feature>
<evidence type="ECO:0000313" key="3">
    <source>
        <dbReference type="Proteomes" id="UP000242814"/>
    </source>
</evidence>
<reference evidence="2 3" key="1">
    <citation type="submission" date="2016-06" db="EMBL/GenBank/DDBJ databases">
        <authorList>
            <person name="Kjaerup R.B."/>
            <person name="Dalgaard T.S."/>
            <person name="Juul-Madsen H.R."/>
        </authorList>
    </citation>
    <scope>NUCLEOTIDE SEQUENCE [LARGE SCALE GENOMIC DNA]</scope>
    <source>
        <strain evidence="2 3">Pb300</strain>
    </source>
</reference>
<protein>
    <submittedName>
        <fullName evidence="2">Uncharacterized protein</fullName>
    </submittedName>
</protein>
<feature type="non-terminal residue" evidence="2">
    <location>
        <position position="1"/>
    </location>
</feature>
<organism evidence="2 3">
    <name type="scientific">Paracoccidioides brasiliensis</name>
    <dbReference type="NCBI Taxonomy" id="121759"/>
    <lineage>
        <taxon>Eukaryota</taxon>
        <taxon>Fungi</taxon>
        <taxon>Dikarya</taxon>
        <taxon>Ascomycota</taxon>
        <taxon>Pezizomycotina</taxon>
        <taxon>Eurotiomycetes</taxon>
        <taxon>Eurotiomycetidae</taxon>
        <taxon>Onygenales</taxon>
        <taxon>Ajellomycetaceae</taxon>
        <taxon>Paracoccidioides</taxon>
    </lineage>
</organism>
<dbReference type="AlphaFoldDB" id="A0A1D2J566"/>
<accession>A0A1D2J566</accession>
<evidence type="ECO:0000313" key="2">
    <source>
        <dbReference type="EMBL" id="ODH13426.1"/>
    </source>
</evidence>
<evidence type="ECO:0000256" key="1">
    <source>
        <dbReference type="SAM" id="MobiDB-lite"/>
    </source>
</evidence>
<dbReference type="Proteomes" id="UP000242814">
    <property type="component" value="Unassembled WGS sequence"/>
</dbReference>
<sequence length="74" mass="7887">RLSPVTPAVANPPRGLHNPDPACAAPAEKLPSGPLEWGNHALRTMQQAKPPISPSGSNRRHRSSLQAFSYGILL</sequence>
<dbReference type="EMBL" id="LZYO01000489">
    <property type="protein sequence ID" value="ODH13426.1"/>
    <property type="molecule type" value="Genomic_DNA"/>
</dbReference>
<comment type="caution">
    <text evidence="2">The sequence shown here is derived from an EMBL/GenBank/DDBJ whole genome shotgun (WGS) entry which is preliminary data.</text>
</comment>
<name>A0A1D2J566_PARBR</name>
<gene>
    <name evidence="2" type="ORF">ACO22_07264</name>
</gene>
<proteinExistence type="predicted"/>